<dbReference type="Proteomes" id="UP000666562">
    <property type="component" value="Unassembled WGS sequence"/>
</dbReference>
<feature type="chain" id="PRO_5034867499" description="Paralytic/GBP/PSP peptide" evidence="1">
    <location>
        <begin position="21"/>
        <end position="159"/>
    </location>
</feature>
<organism evidence="2 3">
    <name type="scientific">Prochlorococcus marinus str. XMU1401</name>
    <dbReference type="NCBI Taxonomy" id="2052594"/>
    <lineage>
        <taxon>Bacteria</taxon>
        <taxon>Bacillati</taxon>
        <taxon>Cyanobacteriota</taxon>
        <taxon>Cyanophyceae</taxon>
        <taxon>Synechococcales</taxon>
        <taxon>Prochlorococcaceae</taxon>
        <taxon>Prochlorococcus</taxon>
    </lineage>
</organism>
<protein>
    <recommendedName>
        <fullName evidence="4">Paralytic/GBP/PSP peptide</fullName>
    </recommendedName>
</protein>
<dbReference type="EMBL" id="JAAORC010000001">
    <property type="protein sequence ID" value="MBO8222579.1"/>
    <property type="molecule type" value="Genomic_DNA"/>
</dbReference>
<name>A0A8I1X1J9_PROMR</name>
<dbReference type="AlphaFoldDB" id="A0A8I1X1J9"/>
<sequence length="159" mass="16646">MKRFLLPLLAALALPNDVNAGVDPVVHKLCLPAADYLGCVKAQSGNSNQMRITVDEGVALSEGNACPANMAYVGGGTCQRVKCDVGAFGIKFGSHDPLLAGKNWKCKGGGLLELGTTTAKAFNDKRCPDFQPDPGWNNTCKQNAGEEGLGIDLVGENPD</sequence>
<proteinExistence type="predicted"/>
<evidence type="ECO:0000313" key="2">
    <source>
        <dbReference type="EMBL" id="MBO8222579.1"/>
    </source>
</evidence>
<accession>A0A8I1X1J9</accession>
<reference evidence="2" key="1">
    <citation type="submission" date="2020-03" db="EMBL/GenBank/DDBJ databases">
        <title>Genome differentiation and subclade ecological adaptation of Prochlorococcus HLII clade in the global ocean.</title>
        <authorList>
            <person name="Yan W."/>
            <person name="Fen X."/>
            <person name="Zhang W."/>
        </authorList>
    </citation>
    <scope>NUCLEOTIDE SEQUENCE</scope>
    <source>
        <strain evidence="2">XMU1401</strain>
    </source>
</reference>
<comment type="caution">
    <text evidence="2">The sequence shown here is derived from an EMBL/GenBank/DDBJ whole genome shotgun (WGS) entry which is preliminary data.</text>
</comment>
<keyword evidence="1" id="KW-0732">Signal</keyword>
<gene>
    <name evidence="2" type="ORF">HA142_03550</name>
</gene>
<evidence type="ECO:0008006" key="4">
    <source>
        <dbReference type="Google" id="ProtNLM"/>
    </source>
</evidence>
<evidence type="ECO:0000313" key="3">
    <source>
        <dbReference type="Proteomes" id="UP000666562"/>
    </source>
</evidence>
<evidence type="ECO:0000256" key="1">
    <source>
        <dbReference type="SAM" id="SignalP"/>
    </source>
</evidence>
<dbReference type="RefSeq" id="WP_100883465.1">
    <property type="nucleotide sequence ID" value="NZ_JAAORC010000001.1"/>
</dbReference>
<feature type="signal peptide" evidence="1">
    <location>
        <begin position="1"/>
        <end position="20"/>
    </location>
</feature>